<dbReference type="ExpressionAtlas" id="M1D7I3">
    <property type="expression patterns" value="baseline"/>
</dbReference>
<accession>M1D7I3</accession>
<reference evidence="2" key="1">
    <citation type="journal article" date="2011" name="Nature">
        <title>Genome sequence and analysis of the tuber crop potato.</title>
        <authorList>
            <consortium name="The Potato Genome Sequencing Consortium"/>
        </authorList>
    </citation>
    <scope>NUCLEOTIDE SEQUENCE [LARGE SCALE GENOMIC DNA]</scope>
    <source>
        <strain evidence="2">cv. DM1-3 516 R44</strain>
    </source>
</reference>
<dbReference type="STRING" id="4113.M1D7I3"/>
<sequence length="111" mass="12981">MVSPLFSLKNIQNVKTDDIFVSFQLIALLVRHHRKKLPECDHVVPEELTEEMRGKFRILCAILRVSAALEKLQLVNIHNVDFSHTCEGYKLVFNLYMHLYVSLPYILEQPM</sequence>
<dbReference type="EnsemblPlants" id="PGSC0003DMT400084168">
    <property type="protein sequence ID" value="PGSC0003DMT400084168"/>
    <property type="gene ID" value="PGSC0003DMG400033855"/>
</dbReference>
<dbReference type="PANTHER" id="PTHR30005:SF0">
    <property type="entry name" value="RETROGRADE REGULATION PROTEIN 2"/>
    <property type="match status" value="1"/>
</dbReference>
<dbReference type="Gene3D" id="1.10.3210.10">
    <property type="entry name" value="Hypothetical protein af1432"/>
    <property type="match status" value="1"/>
</dbReference>
<dbReference type="eggNOG" id="KOG4197">
    <property type="taxonomic scope" value="Eukaryota"/>
</dbReference>
<organism evidence="1 2">
    <name type="scientific">Solanum tuberosum</name>
    <name type="common">Potato</name>
    <dbReference type="NCBI Taxonomy" id="4113"/>
    <lineage>
        <taxon>Eukaryota</taxon>
        <taxon>Viridiplantae</taxon>
        <taxon>Streptophyta</taxon>
        <taxon>Embryophyta</taxon>
        <taxon>Tracheophyta</taxon>
        <taxon>Spermatophyta</taxon>
        <taxon>Magnoliopsida</taxon>
        <taxon>eudicotyledons</taxon>
        <taxon>Gunneridae</taxon>
        <taxon>Pentapetalae</taxon>
        <taxon>asterids</taxon>
        <taxon>lamiids</taxon>
        <taxon>Solanales</taxon>
        <taxon>Solanaceae</taxon>
        <taxon>Solanoideae</taxon>
        <taxon>Solaneae</taxon>
        <taxon>Solanum</taxon>
    </lineage>
</organism>
<evidence type="ECO:0000313" key="1">
    <source>
        <dbReference type="EnsemblPlants" id="PGSC0003DMT400084168"/>
    </source>
</evidence>
<dbReference type="PaxDb" id="4113-PGSC0003DMT400084168"/>
<dbReference type="PANTHER" id="PTHR30005">
    <property type="entry name" value="EXOPOLYPHOSPHATASE"/>
    <property type="match status" value="1"/>
</dbReference>
<keyword evidence="2" id="KW-1185">Reference proteome</keyword>
<dbReference type="InterPro" id="IPR050273">
    <property type="entry name" value="GppA/Ppx_hydrolase"/>
</dbReference>
<dbReference type="AlphaFoldDB" id="M1D7I3"/>
<name>M1D7I3_SOLTU</name>
<dbReference type="SUPFAM" id="SSF109604">
    <property type="entry name" value="HD-domain/PDEase-like"/>
    <property type="match status" value="1"/>
</dbReference>
<dbReference type="Gramene" id="PGSC0003DMT400084168">
    <property type="protein sequence ID" value="PGSC0003DMT400084168"/>
    <property type="gene ID" value="PGSC0003DMG400033855"/>
</dbReference>
<reference evidence="1" key="2">
    <citation type="submission" date="2015-06" db="UniProtKB">
        <authorList>
            <consortium name="EnsemblPlants"/>
        </authorList>
    </citation>
    <scope>IDENTIFICATION</scope>
    <source>
        <strain evidence="1">DM1-3 516 R44</strain>
    </source>
</reference>
<dbReference type="Proteomes" id="UP000011115">
    <property type="component" value="Unassembled WGS sequence"/>
</dbReference>
<dbReference type="HOGENOM" id="CLU_2376857_0_0_1"/>
<evidence type="ECO:0000313" key="2">
    <source>
        <dbReference type="Proteomes" id="UP000011115"/>
    </source>
</evidence>
<dbReference type="InParanoid" id="M1D7I3"/>
<proteinExistence type="predicted"/>
<protein>
    <submittedName>
        <fullName evidence="1">Ppx-GppA phosphatase protein (Exopolyphosphatase)</fullName>
    </submittedName>
</protein>